<comment type="similarity">
    <text evidence="4 12">Belongs to the SWP1 family.</text>
</comment>
<keyword evidence="8 12" id="KW-0256">Endoplasmic reticulum</keyword>
<evidence type="ECO:0000259" key="13">
    <source>
        <dbReference type="Pfam" id="PF05817"/>
    </source>
</evidence>
<keyword evidence="6 12" id="KW-0812">Transmembrane</keyword>
<reference evidence="16 17" key="1">
    <citation type="submission" date="2021-04" db="EMBL/GenBank/DDBJ databases">
        <authorList>
            <person name="Bliznina A."/>
        </authorList>
    </citation>
    <scope>NUCLEOTIDE SEQUENCE [LARGE SCALE GENOMIC DNA]</scope>
</reference>
<feature type="transmembrane region" description="Helical" evidence="12">
    <location>
        <begin position="608"/>
        <end position="628"/>
    </location>
</feature>
<feature type="domain" description="Ribophorin II N-terminal" evidence="13">
    <location>
        <begin position="30"/>
        <end position="240"/>
    </location>
</feature>
<sequence length="632" mass="70754">MKLLGWVFLASATASLAGVVTKDILKTLYFQSEQNAKSIKDLYYISLMNPEHEGIDTARTCPMITAEADRTIEQLYHTMFITKMMKDLAGKKECKYSVTSKDEDLISANMENPANVKDFFNAINLEILLQNGFDGQVVVDTFGKLLEKDDSVLAVTLVMRAVIQLWSQNNQLNLDSVAKHVDIADLVAQADAFDNELSFNNEFAATSNFLSAAFSWAEYTGRFELSDDQLLGFSNFFVNNFPEDNTARFYAFEAFSFLIKNKYKTPCHVAWISRKPFVSANMPLVAQIMTINGEAAEVQVSVKSMTHVESNEVYLSNSKFSLHAPNEEGWMEKDFSDNTMFPVVFEHQLPTNLIPGYYDVELEVTGGNYITGNNSIRQRIKVPHSIALKNARIAYASKSSVEKKWHTTIPNDGAIGSDGKITVEFEVVNEQTSESLTAHQAFVVFYNTHNDVETTFIAEKKKSKYVASVDVSGNLEFGGKNQVKLIVGDALFHPAIKTHDFGTLLVNGIPEPDAGNFNDRYLDKYDPPAEIHHTFREPEARPPVMISFVFTGLCALPLVGLVVVWSRLGVNLRRMESAFLPFHIAIASIFGLYFLYWLRLDMFTTLKYLALLGSATFILGNRVLSTLAGKPK</sequence>
<feature type="domain" description="Ribophorin II C-terminal" evidence="15">
    <location>
        <begin position="535"/>
        <end position="628"/>
    </location>
</feature>
<feature type="chain" id="PRO_5044996673" description="Dolichyl-diphosphooligosaccharide--protein glycosyltransferase subunit 2" evidence="12">
    <location>
        <begin position="18"/>
        <end position="632"/>
    </location>
</feature>
<name>A0ABN7T7F3_OIKDI</name>
<evidence type="ECO:0000256" key="10">
    <source>
        <dbReference type="ARBA" id="ARBA00023136"/>
    </source>
</evidence>
<dbReference type="InterPro" id="IPR008814">
    <property type="entry name" value="Swp1"/>
</dbReference>
<evidence type="ECO:0000256" key="2">
    <source>
        <dbReference type="ARBA" id="ARBA00004477"/>
    </source>
</evidence>
<dbReference type="EMBL" id="OU015567">
    <property type="protein sequence ID" value="CAG5113738.1"/>
    <property type="molecule type" value="Genomic_DNA"/>
</dbReference>
<evidence type="ECO:0000256" key="6">
    <source>
        <dbReference type="ARBA" id="ARBA00022692"/>
    </source>
</evidence>
<dbReference type="Pfam" id="PF05817">
    <property type="entry name" value="Ribophorin_II"/>
    <property type="match status" value="1"/>
</dbReference>
<evidence type="ECO:0000259" key="14">
    <source>
        <dbReference type="Pfam" id="PF23860"/>
    </source>
</evidence>
<dbReference type="InterPro" id="IPR055374">
    <property type="entry name" value="Ribophorin_II_3rd"/>
</dbReference>
<protein>
    <recommendedName>
        <fullName evidence="5 12">Dolichyl-diphosphooligosaccharide--protein glycosyltransferase subunit 2</fullName>
    </recommendedName>
    <alternativeName>
        <fullName evidence="12">Ribophorin-2</fullName>
    </alternativeName>
</protein>
<dbReference type="Proteomes" id="UP001158576">
    <property type="component" value="Chromosome 2"/>
</dbReference>
<feature type="domain" description="Ribophorin II third" evidence="14">
    <location>
        <begin position="415"/>
        <end position="498"/>
    </location>
</feature>
<evidence type="ECO:0000313" key="16">
    <source>
        <dbReference type="EMBL" id="CAG5113738.1"/>
    </source>
</evidence>
<dbReference type="PANTHER" id="PTHR12640">
    <property type="entry name" value="RIBOPHORIN II"/>
    <property type="match status" value="1"/>
</dbReference>
<gene>
    <name evidence="16" type="ORF">OKIOD_LOCUS16593</name>
</gene>
<evidence type="ECO:0000256" key="4">
    <source>
        <dbReference type="ARBA" id="ARBA00009038"/>
    </source>
</evidence>
<dbReference type="InterPro" id="IPR056790">
    <property type="entry name" value="Ribophorin_II_C"/>
</dbReference>
<evidence type="ECO:0000256" key="8">
    <source>
        <dbReference type="ARBA" id="ARBA00022824"/>
    </source>
</evidence>
<evidence type="ECO:0000256" key="7">
    <source>
        <dbReference type="ARBA" id="ARBA00022729"/>
    </source>
</evidence>
<comment type="subcellular location">
    <subcellularLocation>
        <location evidence="2 12">Endoplasmic reticulum membrane</location>
        <topology evidence="2 12">Multi-pass membrane protein</topology>
    </subcellularLocation>
</comment>
<keyword evidence="7 12" id="KW-0732">Signal</keyword>
<evidence type="ECO:0000259" key="15">
    <source>
        <dbReference type="Pfam" id="PF25147"/>
    </source>
</evidence>
<evidence type="ECO:0000313" key="17">
    <source>
        <dbReference type="Proteomes" id="UP001158576"/>
    </source>
</evidence>
<keyword evidence="9 12" id="KW-1133">Transmembrane helix</keyword>
<dbReference type="Pfam" id="PF25147">
    <property type="entry name" value="Ribophorin_II_C"/>
    <property type="match status" value="1"/>
</dbReference>
<organism evidence="16 17">
    <name type="scientific">Oikopleura dioica</name>
    <name type="common">Tunicate</name>
    <dbReference type="NCBI Taxonomy" id="34765"/>
    <lineage>
        <taxon>Eukaryota</taxon>
        <taxon>Metazoa</taxon>
        <taxon>Chordata</taxon>
        <taxon>Tunicata</taxon>
        <taxon>Appendicularia</taxon>
        <taxon>Copelata</taxon>
        <taxon>Oikopleuridae</taxon>
        <taxon>Oikopleura</taxon>
    </lineage>
</organism>
<evidence type="ECO:0000256" key="11">
    <source>
        <dbReference type="ARBA" id="ARBA00046750"/>
    </source>
</evidence>
<feature type="signal peptide" evidence="12">
    <location>
        <begin position="1"/>
        <end position="17"/>
    </location>
</feature>
<evidence type="ECO:0000256" key="12">
    <source>
        <dbReference type="RuleBase" id="RU366029"/>
    </source>
</evidence>
<dbReference type="Pfam" id="PF23860">
    <property type="entry name" value="Ribophorin_II_3rd"/>
    <property type="match status" value="1"/>
</dbReference>
<feature type="transmembrane region" description="Helical" evidence="12">
    <location>
        <begin position="578"/>
        <end position="596"/>
    </location>
</feature>
<evidence type="ECO:0000256" key="3">
    <source>
        <dbReference type="ARBA" id="ARBA00004922"/>
    </source>
</evidence>
<keyword evidence="10 12" id="KW-0472">Membrane</keyword>
<proteinExistence type="inferred from homology"/>
<evidence type="ECO:0000256" key="5">
    <source>
        <dbReference type="ARBA" id="ARBA00017612"/>
    </source>
</evidence>
<comment type="function">
    <text evidence="1 12">Subunit of the oligosaccharyl transferase (OST) complex that catalyzes the initial transfer of a defined glycan (Glc(3)Man(9)GlcNAc(2) in eukaryotes) from the lipid carrier dolichol-pyrophosphate to an asparagine residue within an Asn-X-Ser/Thr consensus motif in nascent polypeptide chains, the first step in protein N-glycosylation. N-glycosylation occurs cotranslationally and the complex associates with the Sec61 complex at the channel-forming translocon complex that mediates protein translocation across the endoplasmic reticulum (ER). All subunits are required for a maximal enzyme activity.</text>
</comment>
<comment type="pathway">
    <text evidence="3 12">Protein modification; protein glycosylation.</text>
</comment>
<evidence type="ECO:0000256" key="1">
    <source>
        <dbReference type="ARBA" id="ARBA00002791"/>
    </source>
</evidence>
<comment type="subunit">
    <text evidence="11">Component of the oligosaccharyltransferase (OST) complex. OST exists in two different complex forms which contain common core subunits RPN1, RPN2, OST48, OST4, DAD1 and TMEM258, either STT3A or STT3B as catalytic subunits, and form-specific accessory subunits. STT3A complex assembly occurs through the formation of 3 subcomplexes. Subcomplex 1 contains RPN1 and TMEM258, subcomplex 2 contains the STT3A-specific subunits STT3A, DC2/OSTC, and KCP2 as well as the core subunit OST4, and subcomplex 3 contains RPN2, DAD1, and OST48. The STT3A complex can form stable complexes with the Sec61 complex or with both the Sec61 and TRAP complexes. Interacts with DDI2. Interacts with TMEM35A/NACHO.</text>
</comment>
<evidence type="ECO:0000256" key="9">
    <source>
        <dbReference type="ARBA" id="ARBA00022989"/>
    </source>
</evidence>
<dbReference type="PANTHER" id="PTHR12640:SF0">
    <property type="entry name" value="DOLICHYL-DIPHOSPHOOLIGOSACCHARIDE--PROTEIN GLYCOSYLTRANSFERASE SUBUNIT 2"/>
    <property type="match status" value="1"/>
</dbReference>
<feature type="transmembrane region" description="Helical" evidence="12">
    <location>
        <begin position="544"/>
        <end position="566"/>
    </location>
</feature>
<accession>A0ABN7T7F3</accession>
<dbReference type="InterPro" id="IPR055373">
    <property type="entry name" value="Ribophorin_II_N"/>
</dbReference>
<keyword evidence="17" id="KW-1185">Reference proteome</keyword>